<dbReference type="AlphaFoldDB" id="A0A0A9HRM6"/>
<evidence type="ECO:0000313" key="1">
    <source>
        <dbReference type="EMBL" id="JAE39387.1"/>
    </source>
</evidence>
<name>A0A0A9HRM6_ARUDO</name>
<dbReference type="EMBL" id="GBRH01158509">
    <property type="protein sequence ID" value="JAE39387.1"/>
    <property type="molecule type" value="Transcribed_RNA"/>
</dbReference>
<reference evidence="1" key="1">
    <citation type="submission" date="2014-09" db="EMBL/GenBank/DDBJ databases">
        <authorList>
            <person name="Magalhaes I.L.F."/>
            <person name="Oliveira U."/>
            <person name="Santos F.R."/>
            <person name="Vidigal T.H.D.A."/>
            <person name="Brescovit A.D."/>
            <person name="Santos A.J."/>
        </authorList>
    </citation>
    <scope>NUCLEOTIDE SEQUENCE</scope>
    <source>
        <tissue evidence="1">Shoot tissue taken approximately 20 cm above the soil surface</tissue>
    </source>
</reference>
<accession>A0A0A9HRM6</accession>
<organism evidence="1">
    <name type="scientific">Arundo donax</name>
    <name type="common">Giant reed</name>
    <name type="synonym">Donax arundinaceus</name>
    <dbReference type="NCBI Taxonomy" id="35708"/>
    <lineage>
        <taxon>Eukaryota</taxon>
        <taxon>Viridiplantae</taxon>
        <taxon>Streptophyta</taxon>
        <taxon>Embryophyta</taxon>
        <taxon>Tracheophyta</taxon>
        <taxon>Spermatophyta</taxon>
        <taxon>Magnoliopsida</taxon>
        <taxon>Liliopsida</taxon>
        <taxon>Poales</taxon>
        <taxon>Poaceae</taxon>
        <taxon>PACMAD clade</taxon>
        <taxon>Arundinoideae</taxon>
        <taxon>Arundineae</taxon>
        <taxon>Arundo</taxon>
    </lineage>
</organism>
<sequence length="21" mass="2373">MHQPLTTEAACLPFLSQAREE</sequence>
<protein>
    <submittedName>
        <fullName evidence="1">Uncharacterized protein</fullName>
    </submittedName>
</protein>
<reference evidence="1" key="2">
    <citation type="journal article" date="2015" name="Data Brief">
        <title>Shoot transcriptome of the giant reed, Arundo donax.</title>
        <authorList>
            <person name="Barrero R.A."/>
            <person name="Guerrero F.D."/>
            <person name="Moolhuijzen P."/>
            <person name="Goolsby J.A."/>
            <person name="Tidwell J."/>
            <person name="Bellgard S.E."/>
            <person name="Bellgard M.I."/>
        </authorList>
    </citation>
    <scope>NUCLEOTIDE SEQUENCE</scope>
    <source>
        <tissue evidence="1">Shoot tissue taken approximately 20 cm above the soil surface</tissue>
    </source>
</reference>
<proteinExistence type="predicted"/>